<dbReference type="Proteomes" id="UP000192478">
    <property type="component" value="Chromosome"/>
</dbReference>
<keyword evidence="5" id="KW-1185">Reference proteome</keyword>
<proteinExistence type="predicted"/>
<dbReference type="PROSITE" id="PS51257">
    <property type="entry name" value="PROKAR_LIPOPROTEIN"/>
    <property type="match status" value="1"/>
</dbReference>
<dbReference type="EMBL" id="CP017603">
    <property type="protein sequence ID" value="AOY78449.1"/>
    <property type="molecule type" value="Genomic_DNA"/>
</dbReference>
<dbReference type="AlphaFoldDB" id="A0AAC9WGQ3"/>
<keyword evidence="2" id="KW-0732">Signal</keyword>
<feature type="compositionally biased region" description="Polar residues" evidence="1">
    <location>
        <begin position="34"/>
        <end position="47"/>
    </location>
</feature>
<feature type="chain" id="PRO_5041935795" description="DUF4846 domain-containing protein" evidence="2">
    <location>
        <begin position="21"/>
        <end position="305"/>
    </location>
</feature>
<dbReference type="Proteomes" id="UP000177894">
    <property type="component" value="Chromosome"/>
</dbReference>
<reference evidence="3 5" key="1">
    <citation type="submission" date="2016-10" db="EMBL/GenBank/DDBJ databases">
        <title>Complete Genome Sequence of Acetogen Clostridium formicoaceticum ATCC 27076.</title>
        <authorList>
            <person name="Bao T."/>
            <person name="Cheng C."/>
            <person name="Zhao J."/>
            <person name="Yang S.-T."/>
            <person name="Wang J."/>
            <person name="Wang M."/>
        </authorList>
    </citation>
    <scope>NUCLEOTIDE SEQUENCE [LARGE SCALE GENOMIC DNA]</scope>
    <source>
        <strain evidence="3 5">ATCC 27076</strain>
    </source>
</reference>
<evidence type="ECO:0000256" key="2">
    <source>
        <dbReference type="SAM" id="SignalP"/>
    </source>
</evidence>
<name>A0AAC9WGQ3_9CLOT</name>
<sequence>MRKSFIVLFMFLFMVLQSLTACTTKSNSPRDENISTPTIREPLSQDSQGTLVEQASKIVADGTTLLTRVLPPEGFERVEIAEESFGSYLRKLPVKPHGAKVLYYDGREKKRDVHEAVIDIDVGDRDLQQCADAVIRLKAEYLYGQGLYDKISFNFTNGFSAQYSKWMEGYRISVDHNNVSWVKRTNYSNDYIDFRKYLDMVFAYAGTLSLSQELKKVSIEDMEIGDVFIQGGSPGHCVIVVDIVENKSTGEKLFMLAQSYMPAQDIHILKNTEDKDLSPWYSLNFGEDLLTPEWRFGKDDLKRFQ</sequence>
<evidence type="ECO:0000313" key="4">
    <source>
        <dbReference type="EMBL" id="ARE88212.1"/>
    </source>
</evidence>
<feature type="signal peptide" evidence="2">
    <location>
        <begin position="1"/>
        <end position="20"/>
    </location>
</feature>
<evidence type="ECO:0000256" key="1">
    <source>
        <dbReference type="SAM" id="MobiDB-lite"/>
    </source>
</evidence>
<dbReference type="EMBL" id="CP020559">
    <property type="protein sequence ID" value="ARE88212.1"/>
    <property type="molecule type" value="Genomic_DNA"/>
</dbReference>
<dbReference type="InterPro" id="IPR032315">
    <property type="entry name" value="DUF4846"/>
</dbReference>
<reference evidence="4 6" key="2">
    <citation type="submission" date="2017-03" db="EMBL/GenBank/DDBJ databases">
        <title>Complete sequence of Clostridium formicaceticum DSM 92.</title>
        <authorList>
            <person name="Poehlein A."/>
            <person name="Karl M."/>
            <person name="Bengelsdorf F.R."/>
            <person name="Duerre P."/>
            <person name="Daniel R."/>
        </authorList>
    </citation>
    <scope>NUCLEOTIDE SEQUENCE [LARGE SCALE GENOMIC DNA]</scope>
    <source>
        <strain evidence="4 6">DSM 92</strain>
    </source>
</reference>
<accession>A0AAC9WGQ3</accession>
<evidence type="ECO:0008006" key="7">
    <source>
        <dbReference type="Google" id="ProtNLM"/>
    </source>
</evidence>
<dbReference type="KEGG" id="cfm:BJL90_18270"/>
<evidence type="ECO:0000313" key="6">
    <source>
        <dbReference type="Proteomes" id="UP000192478"/>
    </source>
</evidence>
<protein>
    <recommendedName>
        <fullName evidence="7">DUF4846 domain-containing protein</fullName>
    </recommendedName>
</protein>
<gene>
    <name evidence="3" type="ORF">BJL90_18270</name>
    <name evidence="4" type="ORF">CLFO_26130</name>
</gene>
<dbReference type="Pfam" id="PF16138">
    <property type="entry name" value="DUF4846"/>
    <property type="match status" value="1"/>
</dbReference>
<feature type="region of interest" description="Disordered" evidence="1">
    <location>
        <begin position="24"/>
        <end position="47"/>
    </location>
</feature>
<evidence type="ECO:0000313" key="5">
    <source>
        <dbReference type="Proteomes" id="UP000177894"/>
    </source>
</evidence>
<evidence type="ECO:0000313" key="3">
    <source>
        <dbReference type="EMBL" id="AOY78449.1"/>
    </source>
</evidence>
<organism evidence="4 6">
    <name type="scientific">Clostridium formicaceticum</name>
    <dbReference type="NCBI Taxonomy" id="1497"/>
    <lineage>
        <taxon>Bacteria</taxon>
        <taxon>Bacillati</taxon>
        <taxon>Bacillota</taxon>
        <taxon>Clostridia</taxon>
        <taxon>Eubacteriales</taxon>
        <taxon>Clostridiaceae</taxon>
        <taxon>Clostridium</taxon>
    </lineage>
</organism>